<gene>
    <name evidence="4" type="primary">LOC104595167</name>
</gene>
<organism evidence="3 4">
    <name type="scientific">Nelumbo nucifera</name>
    <name type="common">Sacred lotus</name>
    <dbReference type="NCBI Taxonomy" id="4432"/>
    <lineage>
        <taxon>Eukaryota</taxon>
        <taxon>Viridiplantae</taxon>
        <taxon>Streptophyta</taxon>
        <taxon>Embryophyta</taxon>
        <taxon>Tracheophyta</taxon>
        <taxon>Spermatophyta</taxon>
        <taxon>Magnoliopsida</taxon>
        <taxon>Proteales</taxon>
        <taxon>Nelumbonaceae</taxon>
        <taxon>Nelumbo</taxon>
    </lineage>
</organism>
<sequence length="243" mass="27779">MQDPGAVSLLENVDGDSNGLARFDKSLQELKDLRSQLRYAADYCEKAFLKARQKKMVMENTKEYICRAVVTVVDHLGSVSANLESRISQNNEISEAELRIDCLKQRLLACEQYAHRLALAKVHWSANFPMHHPRYVAPPAPALDKTNSELMRYKCGTEEEMPLLLYTYAHKLAVDKDSTFSNINEKLGYEFSSLLPVGDGQTRVVKLPNPSFHFQDDHKLRRDKQTRKPVQSNDILSLIRRSK</sequence>
<protein>
    <submittedName>
        <fullName evidence="4">Probable protein ABIL5</fullName>
    </submittedName>
</protein>
<dbReference type="OMA" id="FHRRYIS"/>
<dbReference type="eggNOG" id="ENOG502RYI5">
    <property type="taxonomic scope" value="Eukaryota"/>
</dbReference>
<comment type="similarity">
    <text evidence="1">Belongs to the ABI family.</text>
</comment>
<evidence type="ECO:0000256" key="1">
    <source>
        <dbReference type="ARBA" id="ARBA00010020"/>
    </source>
</evidence>
<comment type="function">
    <text evidence="2">Involved in regulation of actin and microtubule organization. Part of a WAVE complex that activates the Arp2/3 complex.</text>
</comment>
<evidence type="ECO:0000313" key="4">
    <source>
        <dbReference type="RefSeq" id="XP_010254080.1"/>
    </source>
</evidence>
<dbReference type="GeneID" id="104595167"/>
<dbReference type="Gene3D" id="6.10.140.1620">
    <property type="match status" value="1"/>
</dbReference>
<dbReference type="OrthoDB" id="2159336at2759"/>
<keyword evidence="3" id="KW-1185">Reference proteome</keyword>
<dbReference type="PANTHER" id="PTHR10460:SF11">
    <property type="entry name" value="PROTEIN ABIL5-RELATED"/>
    <property type="match status" value="1"/>
</dbReference>
<dbReference type="AlphaFoldDB" id="A0A1U7ZJE5"/>
<dbReference type="Proteomes" id="UP000189703">
    <property type="component" value="Unplaced"/>
</dbReference>
<evidence type="ECO:0000256" key="2">
    <source>
        <dbReference type="ARBA" id="ARBA00025223"/>
    </source>
</evidence>
<dbReference type="STRING" id="4432.A0A1U7ZJE5"/>
<dbReference type="RefSeq" id="XP_010254080.1">
    <property type="nucleotide sequence ID" value="XM_010255778.2"/>
</dbReference>
<dbReference type="KEGG" id="nnu:104595167"/>
<proteinExistence type="inferred from homology"/>
<reference evidence="4" key="1">
    <citation type="submission" date="2025-08" db="UniProtKB">
        <authorList>
            <consortium name="RefSeq"/>
        </authorList>
    </citation>
    <scope>IDENTIFICATION</scope>
</reference>
<accession>A0A1U7ZJE5</accession>
<dbReference type="PANTHER" id="PTHR10460">
    <property type="entry name" value="ABL INTERACTOR FAMILY MEMBER"/>
    <property type="match status" value="1"/>
</dbReference>
<dbReference type="InterPro" id="IPR028457">
    <property type="entry name" value="ABI"/>
</dbReference>
<name>A0A1U7ZJE5_NELNU</name>
<evidence type="ECO:0000313" key="3">
    <source>
        <dbReference type="Proteomes" id="UP000189703"/>
    </source>
</evidence>